<proteinExistence type="predicted"/>
<dbReference type="EMBL" id="AZBU02000002">
    <property type="protein sequence ID" value="TKR92684.1"/>
    <property type="molecule type" value="Genomic_DNA"/>
</dbReference>
<comment type="caution">
    <text evidence="1">The sequence shown here is derived from an EMBL/GenBank/DDBJ whole genome shotgun (WGS) entry which is preliminary data.</text>
</comment>
<name>A0A4U5P9U6_STECR</name>
<accession>A0A4U5P9U6</accession>
<sequence>MRLGMLRNECKKSLRNEMSVCNMLAKMLAFVSLEDPNVLNERVENLQRMQIAQRRTQQSETLCLARRVRKVDAHNIGSLARHAALCIFPVNSFIEHPDKREERVFHEDIRQYNGKLGSVSVNAKNEHFSNSGPYVCKTQGQIRHVVNLAAISDGGVNSHPSYGKFILNTNEAAEA</sequence>
<keyword evidence="2" id="KW-1185">Reference proteome</keyword>
<organism evidence="1 2">
    <name type="scientific">Steinernema carpocapsae</name>
    <name type="common">Entomopathogenic nematode</name>
    <dbReference type="NCBI Taxonomy" id="34508"/>
    <lineage>
        <taxon>Eukaryota</taxon>
        <taxon>Metazoa</taxon>
        <taxon>Ecdysozoa</taxon>
        <taxon>Nematoda</taxon>
        <taxon>Chromadorea</taxon>
        <taxon>Rhabditida</taxon>
        <taxon>Tylenchina</taxon>
        <taxon>Panagrolaimomorpha</taxon>
        <taxon>Strongyloidoidea</taxon>
        <taxon>Steinernematidae</taxon>
        <taxon>Steinernema</taxon>
    </lineage>
</organism>
<evidence type="ECO:0000313" key="1">
    <source>
        <dbReference type="EMBL" id="TKR92684.1"/>
    </source>
</evidence>
<dbReference type="AlphaFoldDB" id="A0A4U5P9U6"/>
<dbReference type="Proteomes" id="UP000298663">
    <property type="component" value="Unassembled WGS sequence"/>
</dbReference>
<evidence type="ECO:0000313" key="2">
    <source>
        <dbReference type="Proteomes" id="UP000298663"/>
    </source>
</evidence>
<reference evidence="1 2" key="1">
    <citation type="journal article" date="2015" name="Genome Biol.">
        <title>Comparative genomics of Steinernema reveals deeply conserved gene regulatory networks.</title>
        <authorList>
            <person name="Dillman A.R."/>
            <person name="Macchietto M."/>
            <person name="Porter C.F."/>
            <person name="Rogers A."/>
            <person name="Williams B."/>
            <person name="Antoshechkin I."/>
            <person name="Lee M.M."/>
            <person name="Goodwin Z."/>
            <person name="Lu X."/>
            <person name="Lewis E.E."/>
            <person name="Goodrich-Blair H."/>
            <person name="Stock S.P."/>
            <person name="Adams B.J."/>
            <person name="Sternberg P.W."/>
            <person name="Mortazavi A."/>
        </authorList>
    </citation>
    <scope>NUCLEOTIDE SEQUENCE [LARGE SCALE GENOMIC DNA]</scope>
    <source>
        <strain evidence="1 2">ALL</strain>
    </source>
</reference>
<reference evidence="1 2" key="2">
    <citation type="journal article" date="2019" name="G3 (Bethesda)">
        <title>Hybrid Assembly of the Genome of the Entomopathogenic Nematode Steinernema carpocapsae Identifies the X-Chromosome.</title>
        <authorList>
            <person name="Serra L."/>
            <person name="Macchietto M."/>
            <person name="Macias-Munoz A."/>
            <person name="McGill C.J."/>
            <person name="Rodriguez I.M."/>
            <person name="Rodriguez B."/>
            <person name="Murad R."/>
            <person name="Mortazavi A."/>
        </authorList>
    </citation>
    <scope>NUCLEOTIDE SEQUENCE [LARGE SCALE GENOMIC DNA]</scope>
    <source>
        <strain evidence="1 2">ALL</strain>
    </source>
</reference>
<gene>
    <name evidence="1" type="ORF">L596_007289</name>
</gene>
<dbReference type="OrthoDB" id="5875387at2759"/>
<protein>
    <submittedName>
        <fullName evidence="1">Uncharacterized protein</fullName>
    </submittedName>
</protein>